<dbReference type="Pfam" id="PF08245">
    <property type="entry name" value="Mur_ligase_M"/>
    <property type="match status" value="1"/>
</dbReference>
<dbReference type="Gene3D" id="3.40.1190.10">
    <property type="entry name" value="Mur-like, catalytic domain"/>
    <property type="match status" value="1"/>
</dbReference>
<comment type="similarity">
    <text evidence="1 7">Belongs to the MurCDEF family. MurE subfamily.</text>
</comment>
<keyword evidence="5 7" id="KW-0067">ATP-binding</keyword>
<dbReference type="PANTHER" id="PTHR23135:SF4">
    <property type="entry name" value="UDP-N-ACETYLMURAMOYL-L-ALANYL-D-GLUTAMATE--2,6-DIAMINOPIMELATE LIGASE MURE HOMOLOG, CHLOROPLASTIC"/>
    <property type="match status" value="1"/>
</dbReference>
<evidence type="ECO:0000259" key="10">
    <source>
        <dbReference type="Pfam" id="PF08245"/>
    </source>
</evidence>
<feature type="binding site" evidence="7">
    <location>
        <begin position="423"/>
        <end position="426"/>
    </location>
    <ligand>
        <name>meso-2,6-diaminopimelate</name>
        <dbReference type="ChEBI" id="CHEBI:57791"/>
    </ligand>
</feature>
<dbReference type="Gene3D" id="3.90.190.20">
    <property type="entry name" value="Mur ligase, C-terminal domain"/>
    <property type="match status" value="1"/>
</dbReference>
<dbReference type="EC" id="6.3.2.13" evidence="7"/>
<dbReference type="UniPathway" id="UPA00219"/>
<keyword evidence="7" id="KW-0963">Cytoplasm</keyword>
<dbReference type="RefSeq" id="WP_135765299.1">
    <property type="nucleotide sequence ID" value="NZ_RQHV01000061.1"/>
</dbReference>
<feature type="binding site" evidence="7">
    <location>
        <position position="399"/>
    </location>
    <ligand>
        <name>meso-2,6-diaminopimelate</name>
        <dbReference type="ChEBI" id="CHEBI:57791"/>
    </ligand>
</feature>
<evidence type="ECO:0000313" key="11">
    <source>
        <dbReference type="EMBL" id="TGN08348.1"/>
    </source>
</evidence>
<keyword evidence="2 7" id="KW-0436">Ligase</keyword>
<evidence type="ECO:0000256" key="1">
    <source>
        <dbReference type="ARBA" id="ARBA00005898"/>
    </source>
</evidence>
<comment type="pathway">
    <text evidence="7 8">Cell wall biogenesis; peptidoglycan biosynthesis.</text>
</comment>
<dbReference type="InterPro" id="IPR013221">
    <property type="entry name" value="Mur_ligase_cen"/>
</dbReference>
<evidence type="ECO:0000256" key="4">
    <source>
        <dbReference type="ARBA" id="ARBA00022741"/>
    </source>
</evidence>
<name>A0A4V3JWU2_9LEPT</name>
<dbReference type="InterPro" id="IPR035911">
    <property type="entry name" value="MurE/MurF_N"/>
</dbReference>
<accession>A0A4V3JWU2</accession>
<feature type="short sequence motif" description="Meso-diaminopimelate recognition motif" evidence="7">
    <location>
        <begin position="423"/>
        <end position="426"/>
    </location>
</feature>
<keyword evidence="12" id="KW-1185">Reference proteome</keyword>
<dbReference type="HAMAP" id="MF_00208">
    <property type="entry name" value="MurE"/>
    <property type="match status" value="1"/>
</dbReference>
<feature type="binding site" evidence="7">
    <location>
        <begin position="158"/>
        <end position="159"/>
    </location>
    <ligand>
        <name>UDP-N-acetyl-alpha-D-muramoyl-L-alanyl-D-glutamate</name>
        <dbReference type="ChEBI" id="CHEBI:83900"/>
    </ligand>
</feature>
<dbReference type="GO" id="GO:0005524">
    <property type="term" value="F:ATP binding"/>
    <property type="evidence" value="ECO:0007669"/>
    <property type="project" value="UniProtKB-UniRule"/>
</dbReference>
<dbReference type="AlphaFoldDB" id="A0A4V3JWU2"/>
<comment type="caution">
    <text evidence="7">Lacks conserved residue(s) required for the propagation of feature annotation.</text>
</comment>
<feature type="domain" description="Mur ligase central" evidence="10">
    <location>
        <begin position="114"/>
        <end position="324"/>
    </location>
</feature>
<dbReference type="GO" id="GO:0000287">
    <property type="term" value="F:magnesium ion binding"/>
    <property type="evidence" value="ECO:0007669"/>
    <property type="project" value="UniProtKB-UniRule"/>
</dbReference>
<evidence type="ECO:0000256" key="2">
    <source>
        <dbReference type="ARBA" id="ARBA00022598"/>
    </source>
</evidence>
<dbReference type="SUPFAM" id="SSF63418">
    <property type="entry name" value="MurE/MurF N-terminal domain"/>
    <property type="match status" value="1"/>
</dbReference>
<comment type="function">
    <text evidence="7">Catalyzes the addition of meso-diaminopimelic acid to the nucleotide precursor UDP-N-acetylmuramoyl-L-alanyl-D-glutamate (UMAG) in the biosynthesis of bacterial cell-wall peptidoglycan.</text>
</comment>
<evidence type="ECO:0000256" key="3">
    <source>
        <dbReference type="ARBA" id="ARBA00022618"/>
    </source>
</evidence>
<feature type="domain" description="Mur ligase C-terminal" evidence="9">
    <location>
        <begin position="349"/>
        <end position="477"/>
    </location>
</feature>
<dbReference type="GO" id="GO:0051301">
    <property type="term" value="P:cell division"/>
    <property type="evidence" value="ECO:0007669"/>
    <property type="project" value="UniProtKB-KW"/>
</dbReference>
<comment type="catalytic activity">
    <reaction evidence="7">
        <text>UDP-N-acetyl-alpha-D-muramoyl-L-alanyl-D-glutamate + meso-2,6-diaminopimelate + ATP = UDP-N-acetyl-alpha-D-muramoyl-L-alanyl-gamma-D-glutamyl-meso-2,6-diaminopimelate + ADP + phosphate + H(+)</text>
        <dbReference type="Rhea" id="RHEA:23676"/>
        <dbReference type="ChEBI" id="CHEBI:15378"/>
        <dbReference type="ChEBI" id="CHEBI:30616"/>
        <dbReference type="ChEBI" id="CHEBI:43474"/>
        <dbReference type="ChEBI" id="CHEBI:57791"/>
        <dbReference type="ChEBI" id="CHEBI:83900"/>
        <dbReference type="ChEBI" id="CHEBI:83905"/>
        <dbReference type="ChEBI" id="CHEBI:456216"/>
        <dbReference type="EC" id="6.3.2.13"/>
    </reaction>
</comment>
<dbReference type="GO" id="GO:0005737">
    <property type="term" value="C:cytoplasm"/>
    <property type="evidence" value="ECO:0007669"/>
    <property type="project" value="UniProtKB-SubCell"/>
</dbReference>
<sequence length="508" mass="56507">MKIAEIIKRIPEIKVRKGDAFLDINYIWADTRKLSPNDIFVLPEGQAENYPKFIESAKNLGVHSILVSSSQLKIPGIEGFTNILEAEGYVGDVHGKIASLLSGNPSKKLKLVGITGTNGKTSLTFILFHIASTLGKKCGLIGTVHIRILDKILETGYTTPDSSSLNLILKDMVDAGVEYVFIEMSSHGLKLGRTSGLELQGAAFTNLTQDHLDFHSTMEDYLDSKFKLFQILESSSLTNKFGIVASDVPGGDLMITKLIAAELKSPIYLMGNSGEFNYSHTKLSLTGSEFRLHRKEKDVPFIEVRKVKTNLLGNFNIFNVSLAAFISFELGLPWENILHSIESIPTVPGRFQVIPSSDNSRIAVIDYAHTPDALENILKSCKEILPKQLICLFGCGGDRDRTKRPMMARIAEEYSDFVILTSDNPRTEDPKSILGEVESGFSRGFRRYETVVDRRSAIEQGISMLEKDGILVVAGKGHETYQIIGKTKTDFNDYEEVKKAFQNWEKDR</sequence>
<dbReference type="SUPFAM" id="SSF53244">
    <property type="entry name" value="MurD-like peptide ligases, peptide-binding domain"/>
    <property type="match status" value="1"/>
</dbReference>
<dbReference type="SUPFAM" id="SSF53623">
    <property type="entry name" value="MurD-like peptide ligases, catalytic domain"/>
    <property type="match status" value="1"/>
</dbReference>
<feature type="binding site" evidence="7">
    <location>
        <position position="479"/>
    </location>
    <ligand>
        <name>meso-2,6-diaminopimelate</name>
        <dbReference type="ChEBI" id="CHEBI:57791"/>
    </ligand>
</feature>
<keyword evidence="3 7" id="KW-0132">Cell division</keyword>
<dbReference type="Proteomes" id="UP000298264">
    <property type="component" value="Unassembled WGS sequence"/>
</dbReference>
<keyword evidence="7" id="KW-0460">Magnesium</keyword>
<feature type="binding site" evidence="7">
    <location>
        <position position="475"/>
    </location>
    <ligand>
        <name>meso-2,6-diaminopimelate</name>
        <dbReference type="ChEBI" id="CHEBI:57791"/>
    </ligand>
</feature>
<protein>
    <recommendedName>
        <fullName evidence="7">UDP-N-acetylmuramoyl-L-alanyl-D-glutamate--2,6-diaminopimelate ligase</fullName>
        <ecNumber evidence="7">6.3.2.13</ecNumber>
    </recommendedName>
    <alternativeName>
        <fullName evidence="7">Meso-A2pm-adding enzyme</fullName>
    </alternativeName>
    <alternativeName>
        <fullName evidence="7">Meso-diaminopimelate-adding enzyme</fullName>
    </alternativeName>
    <alternativeName>
        <fullName evidence="7">UDP-MurNAc-L-Ala-D-Glu:meso-diaminopimelate ligase</fullName>
    </alternativeName>
    <alternativeName>
        <fullName evidence="7">UDP-MurNAc-tripeptide synthetase</fullName>
    </alternativeName>
    <alternativeName>
        <fullName evidence="7">UDP-N-acetylmuramyl-tripeptide synthetase</fullName>
    </alternativeName>
</protein>
<dbReference type="GO" id="GO:0009252">
    <property type="term" value="P:peptidoglycan biosynthetic process"/>
    <property type="evidence" value="ECO:0007669"/>
    <property type="project" value="UniProtKB-UniRule"/>
</dbReference>
<keyword evidence="7 8" id="KW-0573">Peptidoglycan synthesis</keyword>
<proteinExistence type="inferred from homology"/>
<keyword evidence="7 8" id="KW-0133">Cell shape</keyword>
<evidence type="ECO:0000256" key="6">
    <source>
        <dbReference type="ARBA" id="ARBA00023306"/>
    </source>
</evidence>
<dbReference type="PANTHER" id="PTHR23135">
    <property type="entry name" value="MUR LIGASE FAMILY MEMBER"/>
    <property type="match status" value="1"/>
</dbReference>
<reference evidence="11" key="1">
    <citation type="journal article" date="2019" name="PLoS Negl. Trop. Dis.">
        <title>Revisiting the worldwide diversity of Leptospira species in the environment.</title>
        <authorList>
            <person name="Vincent A.T."/>
            <person name="Schiettekatte O."/>
            <person name="Bourhy P."/>
            <person name="Veyrier F.J."/>
            <person name="Picardeau M."/>
        </authorList>
    </citation>
    <scope>NUCLEOTIDE SEQUENCE [LARGE SCALE GENOMIC DNA]</scope>
    <source>
        <strain evidence="11">201400974</strain>
    </source>
</reference>
<dbReference type="InterPro" id="IPR005761">
    <property type="entry name" value="UDP-N-AcMur-Glu-dNH2Pim_ligase"/>
</dbReference>
<feature type="binding site" evidence="7">
    <location>
        <begin position="116"/>
        <end position="122"/>
    </location>
    <ligand>
        <name>ATP</name>
        <dbReference type="ChEBI" id="CHEBI:30616"/>
    </ligand>
</feature>
<organism evidence="11 12">
    <name type="scientific">Leptospira ilyithenensis</name>
    <dbReference type="NCBI Taxonomy" id="2484901"/>
    <lineage>
        <taxon>Bacteria</taxon>
        <taxon>Pseudomonadati</taxon>
        <taxon>Spirochaetota</taxon>
        <taxon>Spirochaetia</taxon>
        <taxon>Leptospirales</taxon>
        <taxon>Leptospiraceae</taxon>
        <taxon>Leptospira</taxon>
    </lineage>
</organism>
<keyword evidence="4 7" id="KW-0547">Nucleotide-binding</keyword>
<evidence type="ECO:0000256" key="8">
    <source>
        <dbReference type="RuleBase" id="RU004135"/>
    </source>
</evidence>
<dbReference type="NCBIfam" id="NF001126">
    <property type="entry name" value="PRK00139.1-4"/>
    <property type="match status" value="1"/>
</dbReference>
<comment type="subcellular location">
    <subcellularLocation>
        <location evidence="7 8">Cytoplasm</location>
    </subcellularLocation>
</comment>
<evidence type="ECO:0000256" key="7">
    <source>
        <dbReference type="HAMAP-Rule" id="MF_00208"/>
    </source>
</evidence>
<comment type="caution">
    <text evidence="11">The sequence shown here is derived from an EMBL/GenBank/DDBJ whole genome shotgun (WGS) entry which is preliminary data.</text>
</comment>
<dbReference type="InterPro" id="IPR036615">
    <property type="entry name" value="Mur_ligase_C_dom_sf"/>
</dbReference>
<evidence type="ECO:0000256" key="5">
    <source>
        <dbReference type="ARBA" id="ARBA00022840"/>
    </source>
</evidence>
<dbReference type="OrthoDB" id="9800958at2"/>
<dbReference type="InterPro" id="IPR004101">
    <property type="entry name" value="Mur_ligase_C"/>
</dbReference>
<keyword evidence="6 7" id="KW-0131">Cell cycle</keyword>
<dbReference type="GO" id="GO:0008765">
    <property type="term" value="F:UDP-N-acetylmuramoylalanyl-D-glutamate-2,6-diaminopimelate ligase activity"/>
    <property type="evidence" value="ECO:0007669"/>
    <property type="project" value="UniProtKB-UniRule"/>
</dbReference>
<dbReference type="Pfam" id="PF02875">
    <property type="entry name" value="Mur_ligase_C"/>
    <property type="match status" value="1"/>
</dbReference>
<gene>
    <name evidence="7" type="primary">murE</name>
    <name evidence="11" type="ORF">EHS11_15690</name>
</gene>
<feature type="binding site" evidence="7">
    <location>
        <position position="193"/>
    </location>
    <ligand>
        <name>UDP-N-acetyl-alpha-D-muramoyl-L-alanyl-D-glutamate</name>
        <dbReference type="ChEBI" id="CHEBI:83900"/>
    </ligand>
</feature>
<dbReference type="GO" id="GO:0008360">
    <property type="term" value="P:regulation of cell shape"/>
    <property type="evidence" value="ECO:0007669"/>
    <property type="project" value="UniProtKB-KW"/>
</dbReference>
<dbReference type="EMBL" id="RQHV01000061">
    <property type="protein sequence ID" value="TGN08348.1"/>
    <property type="molecule type" value="Genomic_DNA"/>
</dbReference>
<dbReference type="InterPro" id="IPR036565">
    <property type="entry name" value="Mur-like_cat_sf"/>
</dbReference>
<evidence type="ECO:0000259" key="9">
    <source>
        <dbReference type="Pfam" id="PF02875"/>
    </source>
</evidence>
<feature type="binding site" evidence="7">
    <location>
        <position position="31"/>
    </location>
    <ligand>
        <name>UDP-N-acetyl-alpha-D-muramoyl-L-alanyl-D-glutamate</name>
        <dbReference type="ChEBI" id="CHEBI:83900"/>
    </ligand>
</feature>
<comment type="PTM">
    <text evidence="7">Carboxylation is probably crucial for Mg(2+) binding and, consequently, for the gamma-phosphate positioning of ATP.</text>
</comment>
<evidence type="ECO:0000313" key="12">
    <source>
        <dbReference type="Proteomes" id="UP000298264"/>
    </source>
</evidence>
<keyword evidence="7 8" id="KW-0961">Cell wall biogenesis/degradation</keyword>
<comment type="cofactor">
    <cofactor evidence="7">
        <name>Mg(2+)</name>
        <dbReference type="ChEBI" id="CHEBI:18420"/>
    </cofactor>
</comment>
<dbReference type="GO" id="GO:0071555">
    <property type="term" value="P:cell wall organization"/>
    <property type="evidence" value="ECO:0007669"/>
    <property type="project" value="UniProtKB-KW"/>
</dbReference>
<feature type="binding site" evidence="7">
    <location>
        <position position="185"/>
    </location>
    <ligand>
        <name>UDP-N-acetyl-alpha-D-muramoyl-L-alanyl-D-glutamate</name>
        <dbReference type="ChEBI" id="CHEBI:83900"/>
    </ligand>
</feature>
<dbReference type="NCBIfam" id="TIGR01085">
    <property type="entry name" value="murE"/>
    <property type="match status" value="1"/>
</dbReference>
<feature type="modified residue" description="N6-carboxylysine" evidence="7">
    <location>
        <position position="225"/>
    </location>
</feature>